<dbReference type="InterPro" id="IPR000277">
    <property type="entry name" value="Cys/Met-Metab_PyrdxlP-dep_enz"/>
</dbReference>
<dbReference type="SUPFAM" id="SSF53383">
    <property type="entry name" value="PLP-dependent transferases"/>
    <property type="match status" value="1"/>
</dbReference>
<gene>
    <name evidence="4" type="ORF">FHS68_003514</name>
</gene>
<keyword evidence="4" id="KW-0808">Transferase</keyword>
<dbReference type="Pfam" id="PF01053">
    <property type="entry name" value="Cys_Met_Meta_PP"/>
    <property type="match status" value="1"/>
</dbReference>
<evidence type="ECO:0000256" key="1">
    <source>
        <dbReference type="ARBA" id="ARBA00001933"/>
    </source>
</evidence>
<evidence type="ECO:0000313" key="4">
    <source>
        <dbReference type="EMBL" id="NIJ54332.1"/>
    </source>
</evidence>
<keyword evidence="2 3" id="KW-0663">Pyridoxal phosphate</keyword>
<proteinExistence type="inferred from homology"/>
<protein>
    <submittedName>
        <fullName evidence="4">Seryl-tRNA(Sec) selenium transferase</fullName>
    </submittedName>
</protein>
<evidence type="ECO:0000256" key="2">
    <source>
        <dbReference type="ARBA" id="ARBA00022898"/>
    </source>
</evidence>
<organism evidence="4 5">
    <name type="scientific">Dyadobacter arcticus</name>
    <dbReference type="NCBI Taxonomy" id="1078754"/>
    <lineage>
        <taxon>Bacteria</taxon>
        <taxon>Pseudomonadati</taxon>
        <taxon>Bacteroidota</taxon>
        <taxon>Cytophagia</taxon>
        <taxon>Cytophagales</taxon>
        <taxon>Spirosomataceae</taxon>
        <taxon>Dyadobacter</taxon>
    </lineage>
</organism>
<sequence>MKRRQALKDLSLLPLAGTVMLPTKSAQKPEKTDPKLAASKEIYQAIGVEPIINCRGTFTIIGGSVERPEVRAAMDAAAQVFVQYDELAFGAGKRLAELTGAEWGLVSAGCAAGLKHVTVACVTGGNPEKLIRIPDLSGFEKTEVIVPRYSRNVYDHALRNVGVKLITVDSIEELANAISPRTAQIYLMACAQSMSGPMSLEAISKIAKPKNIPILIDAAAEDLTIPNIHLKMGADVVVYSGGKAICGPQCAGLALGRKDLLMSAWQASAPHHGPGRDNKVGREETMGMVAAVEAWTKRDHAGEWKRWLSWLDSISKKVSGIESVKTTVIEPKELSNRTPVLRVAWDAAKLNITGEEVAELFGRTKPRIALGGGSNEKETFISITTGQMQPGDEQVVATRIVEVLSQKRAPKKSEMEVASVSLKGHWEADIEFFSSTSKHSLIIEQDGNWLQGSHKGEFSVREMQGTVEGNEFKMRSTDRQIGDAITFLFSGSVKDDMMTGSIYMGEYMTAKFTAKKYKFKYKKEKVFIPSGPPLAT</sequence>
<comment type="similarity">
    <text evidence="3">Belongs to the trans-sulfuration enzymes family.</text>
</comment>
<dbReference type="PANTHER" id="PTHR32328">
    <property type="entry name" value="L-SERYL-TRNA(SEC) SELENIUM TRANSFERASE"/>
    <property type="match status" value="1"/>
</dbReference>
<dbReference type="PANTHER" id="PTHR32328:SF0">
    <property type="entry name" value="L-SERYL-TRNA(SEC) SELENIUM TRANSFERASE"/>
    <property type="match status" value="1"/>
</dbReference>
<dbReference type="Gene3D" id="3.40.640.10">
    <property type="entry name" value="Type I PLP-dependent aspartate aminotransferase-like (Major domain)"/>
    <property type="match status" value="1"/>
</dbReference>
<dbReference type="InterPro" id="IPR015424">
    <property type="entry name" value="PyrdxlP-dep_Trfase"/>
</dbReference>
<keyword evidence="5" id="KW-1185">Reference proteome</keyword>
<accession>A0ABX0UMW8</accession>
<dbReference type="RefSeq" id="WP_167272333.1">
    <property type="nucleotide sequence ID" value="NZ_JAASQJ010000003.1"/>
</dbReference>
<evidence type="ECO:0000256" key="3">
    <source>
        <dbReference type="RuleBase" id="RU362118"/>
    </source>
</evidence>
<reference evidence="4 5" key="1">
    <citation type="submission" date="2020-03" db="EMBL/GenBank/DDBJ databases">
        <title>Genomic Encyclopedia of Type Strains, Phase IV (KMG-IV): sequencing the most valuable type-strain genomes for metagenomic binning, comparative biology and taxonomic classification.</title>
        <authorList>
            <person name="Goeker M."/>
        </authorList>
    </citation>
    <scope>NUCLEOTIDE SEQUENCE [LARGE SCALE GENOMIC DNA]</scope>
    <source>
        <strain evidence="4 5">DSM 102865</strain>
    </source>
</reference>
<evidence type="ECO:0000313" key="5">
    <source>
        <dbReference type="Proteomes" id="UP001179181"/>
    </source>
</evidence>
<dbReference type="Proteomes" id="UP001179181">
    <property type="component" value="Unassembled WGS sequence"/>
</dbReference>
<dbReference type="EMBL" id="JAASQJ010000003">
    <property type="protein sequence ID" value="NIJ54332.1"/>
    <property type="molecule type" value="Genomic_DNA"/>
</dbReference>
<dbReference type="GO" id="GO:0016740">
    <property type="term" value="F:transferase activity"/>
    <property type="evidence" value="ECO:0007669"/>
    <property type="project" value="UniProtKB-KW"/>
</dbReference>
<comment type="caution">
    <text evidence="4">The sequence shown here is derived from an EMBL/GenBank/DDBJ whole genome shotgun (WGS) entry which is preliminary data.</text>
</comment>
<name>A0ABX0UMW8_9BACT</name>
<dbReference type="InterPro" id="IPR015421">
    <property type="entry name" value="PyrdxlP-dep_Trfase_major"/>
</dbReference>
<comment type="cofactor">
    <cofactor evidence="1 3">
        <name>pyridoxal 5'-phosphate</name>
        <dbReference type="ChEBI" id="CHEBI:597326"/>
    </cofactor>
</comment>